<dbReference type="InterPro" id="IPR039426">
    <property type="entry name" value="TonB-dep_rcpt-like"/>
</dbReference>
<dbReference type="NCBIfam" id="TIGR04057">
    <property type="entry name" value="SusC_RagA_signa"/>
    <property type="match status" value="1"/>
</dbReference>
<dbReference type="Proteomes" id="UP001302349">
    <property type="component" value="Chromosome"/>
</dbReference>
<dbReference type="InterPro" id="IPR036942">
    <property type="entry name" value="Beta-barrel_TonB_sf"/>
</dbReference>
<evidence type="ECO:0000256" key="5">
    <source>
        <dbReference type="ARBA" id="ARBA00023136"/>
    </source>
</evidence>
<keyword evidence="11" id="KW-1185">Reference proteome</keyword>
<dbReference type="InterPro" id="IPR008969">
    <property type="entry name" value="CarboxyPept-like_regulatory"/>
</dbReference>
<dbReference type="SUPFAM" id="SSF49464">
    <property type="entry name" value="Carboxypeptidase regulatory domain-like"/>
    <property type="match status" value="1"/>
</dbReference>
<keyword evidence="5 7" id="KW-0472">Membrane</keyword>
<feature type="compositionally biased region" description="Polar residues" evidence="8">
    <location>
        <begin position="329"/>
        <end position="341"/>
    </location>
</feature>
<dbReference type="Gene3D" id="2.40.170.20">
    <property type="entry name" value="TonB-dependent receptor, beta-barrel domain"/>
    <property type="match status" value="1"/>
</dbReference>
<dbReference type="InterPro" id="IPR023997">
    <property type="entry name" value="TonB-dep_OMP_SusC/RagA_CS"/>
</dbReference>
<dbReference type="Gene3D" id="2.170.130.10">
    <property type="entry name" value="TonB-dependent receptor, plug domain"/>
    <property type="match status" value="1"/>
</dbReference>
<dbReference type="NCBIfam" id="TIGR04056">
    <property type="entry name" value="OMP_RagA_SusC"/>
    <property type="match status" value="1"/>
</dbReference>
<evidence type="ECO:0000256" key="7">
    <source>
        <dbReference type="PROSITE-ProRule" id="PRU01360"/>
    </source>
</evidence>
<feature type="domain" description="TonB-dependent receptor plug" evidence="9">
    <location>
        <begin position="254"/>
        <end position="388"/>
    </location>
</feature>
<evidence type="ECO:0000259" key="9">
    <source>
        <dbReference type="Pfam" id="PF07715"/>
    </source>
</evidence>
<feature type="compositionally biased region" description="Gly residues" evidence="8">
    <location>
        <begin position="344"/>
        <end position="356"/>
    </location>
</feature>
<feature type="region of interest" description="Disordered" evidence="8">
    <location>
        <begin position="148"/>
        <end position="167"/>
    </location>
</feature>
<dbReference type="EMBL" id="CP136051">
    <property type="protein sequence ID" value="WOK09184.1"/>
    <property type="molecule type" value="Genomic_DNA"/>
</dbReference>
<proteinExistence type="inferred from homology"/>
<feature type="region of interest" description="Disordered" evidence="8">
    <location>
        <begin position="329"/>
        <end position="361"/>
    </location>
</feature>
<sequence>MRKLYLIVFITCVVANQAVPQYQQVLASAFNPQSIAVTKTESISLEKGLEQLERKFNVSIAYRDEWVKDKKVQIPSSDLRTVEEALGELLSETELSYEKAGSGFYVISLKSLQNAGLSESASASKTSGLSASVTSPAANLSLKAFSKSARRQKKETQREVAVSGTVKDENGNGFPGVNVILKGSSTGTSTDANGKYSLSVPDDNSVLVFSAIGYATQEVNVGARSIIDISMELDVKSLETVVVTALGLERSSKSLGYATSTINSDELSINRTPNMMNALTGKIAGVSISGLGTGPAGTSKIRIRGQSSISGQNNPLIVVNGVPIDNTNFGSNPGNAGSDSSIGVRGGGNTSDGGDGLSSINPDDIESMTVLKGAAASALYGSRAKDGVIMITTKSRGTTKGLGVTYNMNYTNEAPLDFTDYQYEYGQGENGVRPTAPNPTSGQWSFGEKFQPGMTQVLFDGVTVPYEPQRGRLLDFYRRGQNFTNTITLAGNTDKGGLNLSFADMSSQGIVPNNTFDRKTINLGFGYDLSSKLSFKGNINYSNEYNKNPPNVGQQDNTIPTSLMAMSNSMPLDVLNDNRYNAQGNEYIYSRFMNRTNPYFILSDQFQNIRRDRIFGNLSVKYDITNWLFVQGRVGQDYWSRDQDYNNFPTGQASRAAAPAGFVNGLYTQEARRFREINKDFLVSATKEFGDIGVNITAGGNQMYRRSDLNSVQVTDFVVRGLYTVQNGRAKDPLYDLSERGVNSLYGSAEVNYKRFIYLNTTLRNDWFSTLSEANRSILYPSVSASYVFSESFDAPGWLNFGKFRAAFAQVGSDTDVPPYSNVLFYGVNPNLALNPSGTGQPVGGSSGNTVPNPNLKPMQTSETELGLEMRMFNNRVGLDVAVYKKITTDQIVQAQISDASGFIDTRINSGQSQNKGIEMLLNLTPVKTVDFSWDFTFTGAYNITKVLSLLTDTPGERITVGTHVFNGELRQIVGEEMGQIAGFGYRRDDSGRQIFGTNGLPLRTLDLVNFGSALPKWVGGFNNAFNYKGVSLSFLIDFKLGNKMLSGTNFNAYRHGLHKATLEGRENGVVGDGVDIDGNVNTVVAPVQAYWEIVRSQALIEPVVYNGGYWKLRQITAGYDFTRFFSPDSPIKGLRLNLVANNVLLLKKWVDNIDPESFGYSSDNVVGMESPGLLTTRSMGFNLNVKF</sequence>
<evidence type="ECO:0000313" key="10">
    <source>
        <dbReference type="EMBL" id="WOK09184.1"/>
    </source>
</evidence>
<evidence type="ECO:0000256" key="4">
    <source>
        <dbReference type="ARBA" id="ARBA00022692"/>
    </source>
</evidence>
<protein>
    <submittedName>
        <fullName evidence="10">SusC/RagA family TonB-linked outer membrane protein</fullName>
    </submittedName>
</protein>
<keyword evidence="4 7" id="KW-0812">Transmembrane</keyword>
<dbReference type="InterPro" id="IPR037066">
    <property type="entry name" value="Plug_dom_sf"/>
</dbReference>
<dbReference type="SUPFAM" id="SSF56935">
    <property type="entry name" value="Porins"/>
    <property type="match status" value="1"/>
</dbReference>
<dbReference type="Pfam" id="PF07715">
    <property type="entry name" value="Plug"/>
    <property type="match status" value="1"/>
</dbReference>
<name>A0ABZ0IW26_9BACT</name>
<keyword evidence="3 7" id="KW-1134">Transmembrane beta strand</keyword>
<comment type="similarity">
    <text evidence="7">Belongs to the TonB-dependent receptor family.</text>
</comment>
<evidence type="ECO:0000256" key="2">
    <source>
        <dbReference type="ARBA" id="ARBA00022448"/>
    </source>
</evidence>
<keyword evidence="2 7" id="KW-0813">Transport</keyword>
<dbReference type="Gene3D" id="3.55.50.30">
    <property type="match status" value="1"/>
</dbReference>
<keyword evidence="6 7" id="KW-0998">Cell outer membrane</keyword>
<dbReference type="Pfam" id="PF13715">
    <property type="entry name" value="CarbopepD_reg_2"/>
    <property type="match status" value="1"/>
</dbReference>
<dbReference type="PROSITE" id="PS52016">
    <property type="entry name" value="TONB_DEPENDENT_REC_3"/>
    <property type="match status" value="1"/>
</dbReference>
<accession>A0ABZ0IW26</accession>
<evidence type="ECO:0000313" key="11">
    <source>
        <dbReference type="Proteomes" id="UP001302349"/>
    </source>
</evidence>
<evidence type="ECO:0000256" key="1">
    <source>
        <dbReference type="ARBA" id="ARBA00004571"/>
    </source>
</evidence>
<evidence type="ECO:0000256" key="8">
    <source>
        <dbReference type="SAM" id="MobiDB-lite"/>
    </source>
</evidence>
<dbReference type="Gene3D" id="2.60.40.1120">
    <property type="entry name" value="Carboxypeptidase-like, regulatory domain"/>
    <property type="match status" value="1"/>
</dbReference>
<evidence type="ECO:0000256" key="6">
    <source>
        <dbReference type="ARBA" id="ARBA00023237"/>
    </source>
</evidence>
<dbReference type="RefSeq" id="WP_317491804.1">
    <property type="nucleotide sequence ID" value="NZ_CP136051.1"/>
</dbReference>
<dbReference type="InterPro" id="IPR012910">
    <property type="entry name" value="Plug_dom"/>
</dbReference>
<dbReference type="InterPro" id="IPR023996">
    <property type="entry name" value="TonB-dep_OMP_SusC/RagA"/>
</dbReference>
<reference evidence="10 11" key="1">
    <citation type="journal article" date="2023" name="Microbiol. Resour. Announc.">
        <title>Complete Genome Sequence of Imperialibacter roseus strain P4T.</title>
        <authorList>
            <person name="Tizabi D.R."/>
            <person name="Bachvaroff T."/>
            <person name="Hill R.T."/>
        </authorList>
    </citation>
    <scope>NUCLEOTIDE SEQUENCE [LARGE SCALE GENOMIC DNA]</scope>
    <source>
        <strain evidence="10 11">P4T</strain>
    </source>
</reference>
<organism evidence="10 11">
    <name type="scientific">Imperialibacter roseus</name>
    <dbReference type="NCBI Taxonomy" id="1324217"/>
    <lineage>
        <taxon>Bacteria</taxon>
        <taxon>Pseudomonadati</taxon>
        <taxon>Bacteroidota</taxon>
        <taxon>Cytophagia</taxon>
        <taxon>Cytophagales</taxon>
        <taxon>Flammeovirgaceae</taxon>
        <taxon>Imperialibacter</taxon>
    </lineage>
</organism>
<comment type="subcellular location">
    <subcellularLocation>
        <location evidence="1 7">Cell outer membrane</location>
        <topology evidence="1 7">Multi-pass membrane protein</topology>
    </subcellularLocation>
</comment>
<evidence type="ECO:0000256" key="3">
    <source>
        <dbReference type="ARBA" id="ARBA00022452"/>
    </source>
</evidence>
<gene>
    <name evidence="10" type="ORF">RT717_11105</name>
</gene>